<feature type="compositionally biased region" description="Pro residues" evidence="1">
    <location>
        <begin position="30"/>
        <end position="41"/>
    </location>
</feature>
<keyword evidence="2" id="KW-0472">Membrane</keyword>
<keyword evidence="2" id="KW-0812">Transmembrane</keyword>
<gene>
    <name evidence="3" type="ORF">ACFO8M_20525</name>
</gene>
<dbReference type="EMBL" id="JBHRWO010000021">
    <property type="protein sequence ID" value="MFC3494879.1"/>
    <property type="molecule type" value="Genomic_DNA"/>
</dbReference>
<feature type="compositionally biased region" description="Basic and acidic residues" evidence="1">
    <location>
        <begin position="51"/>
        <end position="66"/>
    </location>
</feature>
<evidence type="ECO:0000256" key="1">
    <source>
        <dbReference type="SAM" id="MobiDB-lite"/>
    </source>
</evidence>
<organism evidence="3 4">
    <name type="scientific">Glycomyces rhizosphaerae</name>
    <dbReference type="NCBI Taxonomy" id="2054422"/>
    <lineage>
        <taxon>Bacteria</taxon>
        <taxon>Bacillati</taxon>
        <taxon>Actinomycetota</taxon>
        <taxon>Actinomycetes</taxon>
        <taxon>Glycomycetales</taxon>
        <taxon>Glycomycetaceae</taxon>
        <taxon>Glycomyces</taxon>
    </lineage>
</organism>
<accession>A0ABV7Q508</accession>
<feature type="compositionally biased region" description="Pro residues" evidence="1">
    <location>
        <begin position="104"/>
        <end position="118"/>
    </location>
</feature>
<feature type="region of interest" description="Disordered" evidence="1">
    <location>
        <begin position="1"/>
        <end position="131"/>
    </location>
</feature>
<dbReference type="Proteomes" id="UP001595712">
    <property type="component" value="Unassembled WGS sequence"/>
</dbReference>
<proteinExistence type="predicted"/>
<feature type="compositionally biased region" description="Pro residues" evidence="1">
    <location>
        <begin position="156"/>
        <end position="176"/>
    </location>
</feature>
<feature type="transmembrane region" description="Helical" evidence="2">
    <location>
        <begin position="188"/>
        <end position="214"/>
    </location>
</feature>
<evidence type="ECO:0000313" key="4">
    <source>
        <dbReference type="Proteomes" id="UP001595712"/>
    </source>
</evidence>
<evidence type="ECO:0008006" key="5">
    <source>
        <dbReference type="Google" id="ProtNLM"/>
    </source>
</evidence>
<feature type="region of interest" description="Disordered" evidence="1">
    <location>
        <begin position="143"/>
        <end position="176"/>
    </location>
</feature>
<keyword evidence="4" id="KW-1185">Reference proteome</keyword>
<keyword evidence="2" id="KW-1133">Transmembrane helix</keyword>
<sequence length="315" mass="32412">MSDRPNPEEPEQHRDAAPPVEPVPQAVPVEPVPAEPTPPLPSEIAEPAPEPESRKQDEAVEAEPHTSVEAVADPADPKYASPASPNPPGPFASGEFAQVSAPEQIPPAPGAAPIPMDPEPSGAEPVAPDSGAPIALTAETETTLALPPTTKEVEPAPAPSAPPPPPTGVPVPFAAPPTGHPRNFGLKLGLGIGGGALAVIAIVVAIVVAVAVFANSIGDKVEGTAEAFIGAVAEDDWDTAYAMLCESYRQRPAEDYINEWDAWDAEGAEIGQMNPSTGNVTVEFDDGTAIELVIAVEQTAETLDTSVCGWRSTTV</sequence>
<evidence type="ECO:0000313" key="3">
    <source>
        <dbReference type="EMBL" id="MFC3494879.1"/>
    </source>
</evidence>
<comment type="caution">
    <text evidence="3">The sequence shown here is derived from an EMBL/GenBank/DDBJ whole genome shotgun (WGS) entry which is preliminary data.</text>
</comment>
<name>A0ABV7Q508_9ACTN</name>
<reference evidence="4" key="1">
    <citation type="journal article" date="2019" name="Int. J. Syst. Evol. Microbiol.">
        <title>The Global Catalogue of Microorganisms (GCM) 10K type strain sequencing project: providing services to taxonomists for standard genome sequencing and annotation.</title>
        <authorList>
            <consortium name="The Broad Institute Genomics Platform"/>
            <consortium name="The Broad Institute Genome Sequencing Center for Infectious Disease"/>
            <person name="Wu L."/>
            <person name="Ma J."/>
        </authorList>
    </citation>
    <scope>NUCLEOTIDE SEQUENCE [LARGE SCALE GENOMIC DNA]</scope>
    <source>
        <strain evidence="4">CGMCC 4.7396</strain>
    </source>
</reference>
<protein>
    <recommendedName>
        <fullName evidence="5">DUF4878 domain-containing protein</fullName>
    </recommendedName>
</protein>
<dbReference type="RefSeq" id="WP_387979021.1">
    <property type="nucleotide sequence ID" value="NZ_JBHRWO010000021.1"/>
</dbReference>
<feature type="compositionally biased region" description="Basic and acidic residues" evidence="1">
    <location>
        <begin position="1"/>
        <end position="16"/>
    </location>
</feature>
<evidence type="ECO:0000256" key="2">
    <source>
        <dbReference type="SAM" id="Phobius"/>
    </source>
</evidence>